<dbReference type="Gene3D" id="1.10.10.10">
    <property type="entry name" value="Winged helix-like DNA-binding domain superfamily/Winged helix DNA-binding domain"/>
    <property type="match status" value="1"/>
</dbReference>
<sequence length="398" mass="42382">MLRATNAVKSKLVNQWVVFEAIRIHGPLPRIAISETTGLSKQATSDLVDELLALGFVREEKSGERRVGKPPKPVAIHPDGAYTIGFHVDFGRAAAVVMNLGGEVRHREARPLSSVDAGRVAQDLAGQVPALLEQAGIDTSRFLGIGLATPGPFGVPSMSPPRLPGWDGLILRQALREATGLPVALANDGQCAVTAEWRFGTAARKLRHFVYLYLGNGLGSGIMTNGSAFGGANGNAGELGHTIAVPGGHSCICGKHGCLETYVSVDSLTRYLGECGIEMHDMHRIENELSASHPLVTAWLSEATEPLRSGINTLENLFDPQTIMFGGDAPAWLIEALIERVEPLYDSISLTNRQLPRLMRADLGADAVARGAATLPVLAMLDPQYRHLGDSDGELVGG</sequence>
<dbReference type="RefSeq" id="WP_159600324.1">
    <property type="nucleotide sequence ID" value="NZ_CACSAS010000001.1"/>
</dbReference>
<dbReference type="SUPFAM" id="SSF53067">
    <property type="entry name" value="Actin-like ATPase domain"/>
    <property type="match status" value="1"/>
</dbReference>
<gene>
    <name evidence="3" type="primary">mlc</name>
    <name evidence="3" type="ORF">STARVERO_03449</name>
</gene>
<dbReference type="EMBL" id="CACSAS010000001">
    <property type="protein sequence ID" value="CAA0107426.1"/>
    <property type="molecule type" value="Genomic_DNA"/>
</dbReference>
<dbReference type="PANTHER" id="PTHR18964">
    <property type="entry name" value="ROK (REPRESSOR, ORF, KINASE) FAMILY"/>
    <property type="match status" value="1"/>
</dbReference>
<dbReference type="InterPro" id="IPR000835">
    <property type="entry name" value="HTH_MarR-typ"/>
</dbReference>
<dbReference type="PROSITE" id="PS01125">
    <property type="entry name" value="ROK"/>
    <property type="match status" value="1"/>
</dbReference>
<comment type="similarity">
    <text evidence="1">Belongs to the ROK (NagC/XylR) family.</text>
</comment>
<dbReference type="Pfam" id="PF00480">
    <property type="entry name" value="ROK"/>
    <property type="match status" value="1"/>
</dbReference>
<protein>
    <submittedName>
        <fullName evidence="3">Protein mlc</fullName>
    </submittedName>
</protein>
<feature type="domain" description="HTH marR-type" evidence="2">
    <location>
        <begin position="14"/>
        <end position="64"/>
    </location>
</feature>
<dbReference type="GO" id="GO:0003700">
    <property type="term" value="F:DNA-binding transcription factor activity"/>
    <property type="evidence" value="ECO:0007669"/>
    <property type="project" value="InterPro"/>
</dbReference>
<dbReference type="InterPro" id="IPR000600">
    <property type="entry name" value="ROK"/>
</dbReference>
<dbReference type="Gene3D" id="3.30.420.40">
    <property type="match status" value="2"/>
</dbReference>
<dbReference type="AlphaFoldDB" id="A0A5S9PRY4"/>
<dbReference type="SUPFAM" id="SSF46785">
    <property type="entry name" value="Winged helix' DNA-binding domain"/>
    <property type="match status" value="1"/>
</dbReference>
<evidence type="ECO:0000256" key="1">
    <source>
        <dbReference type="ARBA" id="ARBA00006479"/>
    </source>
</evidence>
<dbReference type="InterPro" id="IPR043129">
    <property type="entry name" value="ATPase_NBD"/>
</dbReference>
<dbReference type="InterPro" id="IPR036388">
    <property type="entry name" value="WH-like_DNA-bd_sf"/>
</dbReference>
<accession>A0A5S9PRY4</accession>
<dbReference type="InterPro" id="IPR036390">
    <property type="entry name" value="WH_DNA-bd_sf"/>
</dbReference>
<evidence type="ECO:0000313" key="4">
    <source>
        <dbReference type="Proteomes" id="UP000433050"/>
    </source>
</evidence>
<name>A0A5S9PRY4_9HYPH</name>
<keyword evidence="4" id="KW-1185">Reference proteome</keyword>
<dbReference type="Proteomes" id="UP000433050">
    <property type="component" value="Unassembled WGS sequence"/>
</dbReference>
<reference evidence="3 4" key="1">
    <citation type="submission" date="2019-12" db="EMBL/GenBank/DDBJ databases">
        <authorList>
            <person name="Reyes-Prieto M."/>
        </authorList>
    </citation>
    <scope>NUCLEOTIDE SEQUENCE [LARGE SCALE GENOMIC DNA]</scope>
    <source>
        <strain evidence="3">HF14-78462</strain>
    </source>
</reference>
<organism evidence="3 4">
    <name type="scientific">Starkeya nomas</name>
    <dbReference type="NCBI Taxonomy" id="2666134"/>
    <lineage>
        <taxon>Bacteria</taxon>
        <taxon>Pseudomonadati</taxon>
        <taxon>Pseudomonadota</taxon>
        <taxon>Alphaproteobacteria</taxon>
        <taxon>Hyphomicrobiales</taxon>
        <taxon>Xanthobacteraceae</taxon>
        <taxon>Starkeya</taxon>
    </lineage>
</organism>
<dbReference type="Pfam" id="PF12802">
    <property type="entry name" value="MarR_2"/>
    <property type="match status" value="1"/>
</dbReference>
<proteinExistence type="inferred from homology"/>
<dbReference type="PANTHER" id="PTHR18964:SF149">
    <property type="entry name" value="BIFUNCTIONAL UDP-N-ACETYLGLUCOSAMINE 2-EPIMERASE_N-ACETYLMANNOSAMINE KINASE"/>
    <property type="match status" value="1"/>
</dbReference>
<evidence type="ECO:0000259" key="2">
    <source>
        <dbReference type="Pfam" id="PF12802"/>
    </source>
</evidence>
<evidence type="ECO:0000313" key="3">
    <source>
        <dbReference type="EMBL" id="CAA0107426.1"/>
    </source>
</evidence>
<dbReference type="InterPro" id="IPR049874">
    <property type="entry name" value="ROK_cs"/>
</dbReference>